<sequence length="191" mass="21796">MLAMQYRFTLPADYDMAIVRQRIANFGHLLDNYPQLIVKAYLYAEAGSHSAENRYAPFYLWNSSIGMCDFLASPGFATLTRDFGWPQVSHWLPWEMRVDRSALAEARFATQECRPIAPYSDLAALRRQHRLDDQAVGGVIAFDPAGWQWLRLQLWRELPTHAAPGSQCYAIGHISAPFDQSQPSIDNLARY</sequence>
<keyword evidence="1" id="KW-0032">Aminotransferase</keyword>
<evidence type="ECO:0000313" key="2">
    <source>
        <dbReference type="Proteomes" id="UP000217182"/>
    </source>
</evidence>
<accession>A0A250AXW6</accession>
<reference evidence="1 2" key="1">
    <citation type="submission" date="2016-01" db="EMBL/GenBank/DDBJ databases">
        <authorList>
            <person name="Oliw E.H."/>
        </authorList>
    </citation>
    <scope>NUCLEOTIDE SEQUENCE [LARGE SCALE GENOMIC DNA]</scope>
    <source>
        <strain evidence="1 2">FRB97</strain>
    </source>
</reference>
<dbReference type="EMBL" id="CP014136">
    <property type="protein sequence ID" value="ATA18711.1"/>
    <property type="molecule type" value="Genomic_DNA"/>
</dbReference>
<dbReference type="Proteomes" id="UP000217182">
    <property type="component" value="Chromosome"/>
</dbReference>
<organism evidence="1 2">
    <name type="scientific">Gibbsiella quercinecans</name>
    <dbReference type="NCBI Taxonomy" id="929813"/>
    <lineage>
        <taxon>Bacteria</taxon>
        <taxon>Pseudomonadati</taxon>
        <taxon>Pseudomonadota</taxon>
        <taxon>Gammaproteobacteria</taxon>
        <taxon>Enterobacterales</taxon>
        <taxon>Yersiniaceae</taxon>
        <taxon>Gibbsiella</taxon>
    </lineage>
</organism>
<protein>
    <submittedName>
        <fullName evidence="1">D-amino acid aminotransferase</fullName>
    </submittedName>
</protein>
<keyword evidence="2" id="KW-1185">Reference proteome</keyword>
<keyword evidence="1" id="KW-0808">Transferase</keyword>
<evidence type="ECO:0000313" key="1">
    <source>
        <dbReference type="EMBL" id="ATA18711.1"/>
    </source>
</evidence>
<dbReference type="RefSeq" id="WP_095845315.1">
    <property type="nucleotide sequence ID" value="NZ_CP014136.1"/>
</dbReference>
<gene>
    <name evidence="1" type="ORF">AWC35_04775</name>
</gene>
<name>A0A250AXW6_9GAMM</name>
<proteinExistence type="predicted"/>
<dbReference type="Pfam" id="PF16157">
    <property type="entry name" value="DUF4865"/>
    <property type="match status" value="1"/>
</dbReference>
<dbReference type="InterPro" id="IPR032349">
    <property type="entry name" value="DUF4865"/>
</dbReference>
<dbReference type="GO" id="GO:0008483">
    <property type="term" value="F:transaminase activity"/>
    <property type="evidence" value="ECO:0007669"/>
    <property type="project" value="UniProtKB-KW"/>
</dbReference>
<dbReference type="AlphaFoldDB" id="A0A250AXW6"/>
<dbReference type="KEGG" id="gqu:AWC35_04775"/>
<dbReference type="OrthoDB" id="2065010at2"/>